<dbReference type="InterPro" id="IPR005446">
    <property type="entry name" value="VDCC_L_a1su"/>
</dbReference>
<feature type="domain" description="Ion transport" evidence="14">
    <location>
        <begin position="115"/>
        <end position="276"/>
    </location>
</feature>
<organism evidence="15 16">
    <name type="scientific">Anopheles culicifacies</name>
    <dbReference type="NCBI Taxonomy" id="139723"/>
    <lineage>
        <taxon>Eukaryota</taxon>
        <taxon>Metazoa</taxon>
        <taxon>Ecdysozoa</taxon>
        <taxon>Arthropoda</taxon>
        <taxon>Hexapoda</taxon>
        <taxon>Insecta</taxon>
        <taxon>Pterygota</taxon>
        <taxon>Neoptera</taxon>
        <taxon>Endopterygota</taxon>
        <taxon>Diptera</taxon>
        <taxon>Nematocera</taxon>
        <taxon>Culicoidea</taxon>
        <taxon>Culicidae</taxon>
        <taxon>Anophelinae</taxon>
        <taxon>Anopheles</taxon>
        <taxon>culicifacies species complex</taxon>
    </lineage>
</organism>
<evidence type="ECO:0000256" key="11">
    <source>
        <dbReference type="ARBA" id="ARBA00023303"/>
    </source>
</evidence>
<evidence type="ECO:0000256" key="4">
    <source>
        <dbReference type="ARBA" id="ARBA00022673"/>
    </source>
</evidence>
<dbReference type="Pfam" id="PF00520">
    <property type="entry name" value="Ion_trans"/>
    <property type="match status" value="1"/>
</dbReference>
<dbReference type="PANTHER" id="PTHR45628:SF1">
    <property type="entry name" value="VOLTAGE-DEPENDENT CALCIUM CHANNEL TYPE D SUBUNIT ALPHA-1"/>
    <property type="match status" value="1"/>
</dbReference>
<name>A0A182MUH7_9DIPT</name>
<dbReference type="EMBL" id="AXCM01000634">
    <property type="status" value="NOT_ANNOTATED_CDS"/>
    <property type="molecule type" value="Genomic_DNA"/>
</dbReference>
<keyword evidence="5 13" id="KW-0812">Transmembrane</keyword>
<keyword evidence="9" id="KW-0406">Ion transport</keyword>
<keyword evidence="2" id="KW-0813">Transport</keyword>
<keyword evidence="8 13" id="KW-1133">Transmembrane helix</keyword>
<evidence type="ECO:0000256" key="7">
    <source>
        <dbReference type="ARBA" id="ARBA00022882"/>
    </source>
</evidence>
<evidence type="ECO:0000256" key="13">
    <source>
        <dbReference type="SAM" id="Phobius"/>
    </source>
</evidence>
<dbReference type="FunFam" id="1.20.120.350:FF:000010">
    <property type="entry name" value="Voltage-dependent L-type calcium channel subunit alpha"/>
    <property type="match status" value="1"/>
</dbReference>
<evidence type="ECO:0000256" key="12">
    <source>
        <dbReference type="SAM" id="MobiDB-lite"/>
    </source>
</evidence>
<dbReference type="AlphaFoldDB" id="A0A182MUH7"/>
<dbReference type="PANTHER" id="PTHR45628">
    <property type="entry name" value="VOLTAGE-DEPENDENT CALCIUM CHANNEL TYPE A SUBUNIT ALPHA-1"/>
    <property type="match status" value="1"/>
</dbReference>
<keyword evidence="6" id="KW-0106">Calcium</keyword>
<dbReference type="InterPro" id="IPR005821">
    <property type="entry name" value="Ion_trans_dom"/>
</dbReference>
<dbReference type="Gene3D" id="1.10.287.70">
    <property type="match status" value="1"/>
</dbReference>
<reference evidence="15" key="2">
    <citation type="submission" date="2020-05" db="UniProtKB">
        <authorList>
            <consortium name="EnsemblMetazoa"/>
        </authorList>
    </citation>
    <scope>IDENTIFICATION</scope>
    <source>
        <strain evidence="15">A-37</strain>
    </source>
</reference>
<evidence type="ECO:0000256" key="6">
    <source>
        <dbReference type="ARBA" id="ARBA00022837"/>
    </source>
</evidence>
<reference evidence="16" key="1">
    <citation type="submission" date="2013-09" db="EMBL/GenBank/DDBJ databases">
        <title>The Genome Sequence of Anopheles culicifacies species A.</title>
        <authorList>
            <consortium name="The Broad Institute Genomics Platform"/>
            <person name="Neafsey D.E."/>
            <person name="Besansky N."/>
            <person name="Howell P."/>
            <person name="Walton C."/>
            <person name="Young S.K."/>
            <person name="Zeng Q."/>
            <person name="Gargeya S."/>
            <person name="Fitzgerald M."/>
            <person name="Haas B."/>
            <person name="Abouelleil A."/>
            <person name="Allen A.W."/>
            <person name="Alvarado L."/>
            <person name="Arachchi H.M."/>
            <person name="Berlin A.M."/>
            <person name="Chapman S.B."/>
            <person name="Gainer-Dewar J."/>
            <person name="Goldberg J."/>
            <person name="Griggs A."/>
            <person name="Gujja S."/>
            <person name="Hansen M."/>
            <person name="Howarth C."/>
            <person name="Imamovic A."/>
            <person name="Ireland A."/>
            <person name="Larimer J."/>
            <person name="McCowan C."/>
            <person name="Murphy C."/>
            <person name="Pearson M."/>
            <person name="Poon T.W."/>
            <person name="Priest M."/>
            <person name="Roberts A."/>
            <person name="Saif S."/>
            <person name="Shea T."/>
            <person name="Sisk P."/>
            <person name="Sykes S."/>
            <person name="Wortman J."/>
            <person name="Nusbaum C."/>
            <person name="Birren B."/>
        </authorList>
    </citation>
    <scope>NUCLEOTIDE SEQUENCE [LARGE SCALE GENOMIC DNA]</scope>
    <source>
        <strain evidence="16">A-37</strain>
    </source>
</reference>
<comment type="subcellular location">
    <subcellularLocation>
        <location evidence="1">Membrane</location>
        <topology evidence="1">Multi-pass membrane protein</topology>
    </subcellularLocation>
</comment>
<keyword evidence="7" id="KW-0851">Voltage-gated channel</keyword>
<evidence type="ECO:0000313" key="16">
    <source>
        <dbReference type="Proteomes" id="UP000075883"/>
    </source>
</evidence>
<dbReference type="SUPFAM" id="SSF81324">
    <property type="entry name" value="Voltage-gated potassium channels"/>
    <property type="match status" value="1"/>
</dbReference>
<evidence type="ECO:0000256" key="1">
    <source>
        <dbReference type="ARBA" id="ARBA00004141"/>
    </source>
</evidence>
<keyword evidence="4" id="KW-0107">Calcium channel</keyword>
<evidence type="ECO:0000256" key="10">
    <source>
        <dbReference type="ARBA" id="ARBA00023136"/>
    </source>
</evidence>
<dbReference type="PRINTS" id="PR01630">
    <property type="entry name" value="LVDCCALPHA1"/>
</dbReference>
<proteinExistence type="predicted"/>
<evidence type="ECO:0000259" key="14">
    <source>
        <dbReference type="Pfam" id="PF00520"/>
    </source>
</evidence>
<dbReference type="STRING" id="139723.A0A182MUH7"/>
<feature type="transmembrane region" description="Helical" evidence="13">
    <location>
        <begin position="156"/>
        <end position="175"/>
    </location>
</feature>
<dbReference type="GO" id="GO:0008331">
    <property type="term" value="F:high voltage-gated calcium channel activity"/>
    <property type="evidence" value="ECO:0007669"/>
    <property type="project" value="TreeGrafter"/>
</dbReference>
<dbReference type="EMBL" id="AXCM01000635">
    <property type="status" value="NOT_ANNOTATED_CDS"/>
    <property type="molecule type" value="Genomic_DNA"/>
</dbReference>
<dbReference type="EnsemblMetazoa" id="ACUA026530-RA">
    <property type="protein sequence ID" value="ACUA026530-PA"/>
    <property type="gene ID" value="ACUA026530"/>
</dbReference>
<feature type="transmembrane region" description="Helical" evidence="13">
    <location>
        <begin position="119"/>
        <end position="136"/>
    </location>
</feature>
<sequence>MYTSYLIICSGSGDESIAGCGMENGTKISNSVKVSPTQTAGENPGKTAGVQVANAAPQTPVGADDPSLGDGTNNQPKRPLRRPGKVIPDRPQRVFYCLTLKNPLRKLCIKVVEWKPFEYLILLTIFANCVALATYTPFPNGDSNATNAMLEKVEHIFLIIFTLECVMKLIAYGFVMHPGAYLRSRWNMLDFTIVLIGMISTTLSSIMKDGFDVKALRAFRVLRPLRLVSGVPSLQVVLNSILRAMVPLLHIALLVLFVIIIYAIVGLELFSGKMHKTCFHNVTGSYIF</sequence>
<accession>A0A182MUH7</accession>
<keyword evidence="10 13" id="KW-0472">Membrane</keyword>
<evidence type="ECO:0000256" key="9">
    <source>
        <dbReference type="ARBA" id="ARBA00023065"/>
    </source>
</evidence>
<feature type="transmembrane region" description="Helical" evidence="13">
    <location>
        <begin position="248"/>
        <end position="270"/>
    </location>
</feature>
<dbReference type="Proteomes" id="UP000075883">
    <property type="component" value="Unassembled WGS sequence"/>
</dbReference>
<evidence type="ECO:0000256" key="2">
    <source>
        <dbReference type="ARBA" id="ARBA00022448"/>
    </source>
</evidence>
<keyword evidence="3" id="KW-0109">Calcium transport</keyword>
<keyword evidence="16" id="KW-1185">Reference proteome</keyword>
<dbReference type="Gene3D" id="1.20.120.350">
    <property type="entry name" value="Voltage-gated potassium channels. Chain C"/>
    <property type="match status" value="1"/>
</dbReference>
<feature type="transmembrane region" description="Helical" evidence="13">
    <location>
        <begin position="187"/>
        <end position="207"/>
    </location>
</feature>
<dbReference type="VEuPathDB" id="VectorBase:ACUA026530"/>
<evidence type="ECO:0000313" key="15">
    <source>
        <dbReference type="EnsemblMetazoa" id="ACUA026530-PA"/>
    </source>
</evidence>
<evidence type="ECO:0000256" key="3">
    <source>
        <dbReference type="ARBA" id="ARBA00022568"/>
    </source>
</evidence>
<evidence type="ECO:0000256" key="8">
    <source>
        <dbReference type="ARBA" id="ARBA00022989"/>
    </source>
</evidence>
<dbReference type="GO" id="GO:0005891">
    <property type="term" value="C:voltage-gated calcium channel complex"/>
    <property type="evidence" value="ECO:0007669"/>
    <property type="project" value="InterPro"/>
</dbReference>
<keyword evidence="11" id="KW-0407">Ion channel</keyword>
<feature type="region of interest" description="Disordered" evidence="12">
    <location>
        <begin position="57"/>
        <end position="87"/>
    </location>
</feature>
<dbReference type="InterPro" id="IPR050599">
    <property type="entry name" value="VDCC_alpha-1_subunit"/>
</dbReference>
<evidence type="ECO:0000256" key="5">
    <source>
        <dbReference type="ARBA" id="ARBA00022692"/>
    </source>
</evidence>
<dbReference type="InterPro" id="IPR027359">
    <property type="entry name" value="Volt_channel_dom_sf"/>
</dbReference>
<dbReference type="GO" id="GO:0098703">
    <property type="term" value="P:calcium ion import across plasma membrane"/>
    <property type="evidence" value="ECO:0007669"/>
    <property type="project" value="TreeGrafter"/>
</dbReference>
<protein>
    <recommendedName>
        <fullName evidence="14">Ion transport domain-containing protein</fullName>
    </recommendedName>
</protein>